<dbReference type="PRINTS" id="PR00344">
    <property type="entry name" value="BCTRLSENSOR"/>
</dbReference>
<evidence type="ECO:0000256" key="5">
    <source>
        <dbReference type="ARBA" id="ARBA00022553"/>
    </source>
</evidence>
<evidence type="ECO:0000256" key="7">
    <source>
        <dbReference type="ARBA" id="ARBA00022692"/>
    </source>
</evidence>
<dbReference type="InterPro" id="IPR036890">
    <property type="entry name" value="HATPase_C_sf"/>
</dbReference>
<keyword evidence="18" id="KW-1185">Reference proteome</keyword>
<evidence type="ECO:0000256" key="6">
    <source>
        <dbReference type="ARBA" id="ARBA00022679"/>
    </source>
</evidence>
<keyword evidence="8" id="KW-0547">Nucleotide-binding</keyword>
<dbReference type="InterPro" id="IPR003594">
    <property type="entry name" value="HATPase_dom"/>
</dbReference>
<evidence type="ECO:0000256" key="11">
    <source>
        <dbReference type="ARBA" id="ARBA00022989"/>
    </source>
</evidence>
<dbReference type="SUPFAM" id="SSF47384">
    <property type="entry name" value="Homodimeric domain of signal transducing histidine kinase"/>
    <property type="match status" value="1"/>
</dbReference>
<keyword evidence="4" id="KW-1003">Cell membrane</keyword>
<keyword evidence="10 17" id="KW-0067">ATP-binding</keyword>
<feature type="domain" description="HAMP" evidence="16">
    <location>
        <begin position="190"/>
        <end position="242"/>
    </location>
</feature>
<evidence type="ECO:0000256" key="14">
    <source>
        <dbReference type="SAM" id="Phobius"/>
    </source>
</evidence>
<feature type="transmembrane region" description="Helical" evidence="14">
    <location>
        <begin position="13"/>
        <end position="36"/>
    </location>
</feature>
<evidence type="ECO:0000256" key="1">
    <source>
        <dbReference type="ARBA" id="ARBA00000085"/>
    </source>
</evidence>
<comment type="caution">
    <text evidence="17">The sequence shown here is derived from an EMBL/GenBank/DDBJ whole genome shotgun (WGS) entry which is preliminary data.</text>
</comment>
<evidence type="ECO:0000256" key="10">
    <source>
        <dbReference type="ARBA" id="ARBA00022840"/>
    </source>
</evidence>
<evidence type="ECO:0000256" key="13">
    <source>
        <dbReference type="ARBA" id="ARBA00023136"/>
    </source>
</evidence>
<evidence type="ECO:0000313" key="17">
    <source>
        <dbReference type="EMBL" id="MED4403132.1"/>
    </source>
</evidence>
<dbReference type="PROSITE" id="PS50109">
    <property type="entry name" value="HIS_KIN"/>
    <property type="match status" value="1"/>
</dbReference>
<proteinExistence type="predicted"/>
<dbReference type="EMBL" id="JARTFS010000013">
    <property type="protein sequence ID" value="MED4403132.1"/>
    <property type="molecule type" value="Genomic_DNA"/>
</dbReference>
<gene>
    <name evidence="17" type="ORF">P9271_17630</name>
</gene>
<accession>A0ABU6P199</accession>
<evidence type="ECO:0000256" key="9">
    <source>
        <dbReference type="ARBA" id="ARBA00022777"/>
    </source>
</evidence>
<dbReference type="Pfam" id="PF02518">
    <property type="entry name" value="HATPase_c"/>
    <property type="match status" value="1"/>
</dbReference>
<dbReference type="InterPro" id="IPR003660">
    <property type="entry name" value="HAMP_dom"/>
</dbReference>
<evidence type="ECO:0000256" key="4">
    <source>
        <dbReference type="ARBA" id="ARBA00022475"/>
    </source>
</evidence>
<keyword evidence="12" id="KW-0902">Two-component regulatory system</keyword>
<dbReference type="RefSeq" id="WP_235842930.1">
    <property type="nucleotide sequence ID" value="NZ_JARTFQ010000004.1"/>
</dbReference>
<dbReference type="SUPFAM" id="SSF55874">
    <property type="entry name" value="ATPase domain of HSP90 chaperone/DNA topoisomerase II/histidine kinase"/>
    <property type="match status" value="1"/>
</dbReference>
<keyword evidence="13 14" id="KW-0472">Membrane</keyword>
<dbReference type="CDD" id="cd06225">
    <property type="entry name" value="HAMP"/>
    <property type="match status" value="1"/>
</dbReference>
<name>A0ABU6P199_9BACI</name>
<dbReference type="Gene3D" id="3.30.565.10">
    <property type="entry name" value="Histidine kinase-like ATPase, C-terminal domain"/>
    <property type="match status" value="1"/>
</dbReference>
<dbReference type="PANTHER" id="PTHR45528:SF1">
    <property type="entry name" value="SENSOR HISTIDINE KINASE CPXA"/>
    <property type="match status" value="1"/>
</dbReference>
<dbReference type="CDD" id="cd00082">
    <property type="entry name" value="HisKA"/>
    <property type="match status" value="1"/>
</dbReference>
<dbReference type="SUPFAM" id="SSF158472">
    <property type="entry name" value="HAMP domain-like"/>
    <property type="match status" value="1"/>
</dbReference>
<dbReference type="InterPro" id="IPR050398">
    <property type="entry name" value="HssS/ArlS-like"/>
</dbReference>
<dbReference type="CDD" id="cd00075">
    <property type="entry name" value="HATPase"/>
    <property type="match status" value="1"/>
</dbReference>
<dbReference type="SMART" id="SM00387">
    <property type="entry name" value="HATPase_c"/>
    <property type="match status" value="1"/>
</dbReference>
<dbReference type="InterPro" id="IPR003661">
    <property type="entry name" value="HisK_dim/P_dom"/>
</dbReference>
<evidence type="ECO:0000256" key="12">
    <source>
        <dbReference type="ARBA" id="ARBA00023012"/>
    </source>
</evidence>
<keyword evidence="7 14" id="KW-0812">Transmembrane</keyword>
<dbReference type="InterPro" id="IPR004358">
    <property type="entry name" value="Sig_transdc_His_kin-like_C"/>
</dbReference>
<comment type="subcellular location">
    <subcellularLocation>
        <location evidence="2">Cell membrane</location>
        <topology evidence="2">Multi-pass membrane protein</topology>
    </subcellularLocation>
</comment>
<dbReference type="GO" id="GO:0005524">
    <property type="term" value="F:ATP binding"/>
    <property type="evidence" value="ECO:0007669"/>
    <property type="project" value="UniProtKB-KW"/>
</dbReference>
<dbReference type="PROSITE" id="PS50885">
    <property type="entry name" value="HAMP"/>
    <property type="match status" value="1"/>
</dbReference>
<keyword evidence="6" id="KW-0808">Transferase</keyword>
<feature type="transmembrane region" description="Helical" evidence="14">
    <location>
        <begin position="133"/>
        <end position="154"/>
    </location>
</feature>
<evidence type="ECO:0000256" key="2">
    <source>
        <dbReference type="ARBA" id="ARBA00004651"/>
    </source>
</evidence>
<dbReference type="Proteomes" id="UP001342826">
    <property type="component" value="Unassembled WGS sequence"/>
</dbReference>
<dbReference type="PANTHER" id="PTHR45528">
    <property type="entry name" value="SENSOR HISTIDINE KINASE CPXA"/>
    <property type="match status" value="1"/>
</dbReference>
<dbReference type="InterPro" id="IPR036097">
    <property type="entry name" value="HisK_dim/P_sf"/>
</dbReference>
<dbReference type="Pfam" id="PF00512">
    <property type="entry name" value="HisKA"/>
    <property type="match status" value="1"/>
</dbReference>
<evidence type="ECO:0000256" key="8">
    <source>
        <dbReference type="ARBA" id="ARBA00022741"/>
    </source>
</evidence>
<dbReference type="Gene3D" id="6.10.340.10">
    <property type="match status" value="1"/>
</dbReference>
<keyword evidence="11 14" id="KW-1133">Transmembrane helix</keyword>
<dbReference type="SMART" id="SM00388">
    <property type="entry name" value="HisKA"/>
    <property type="match status" value="1"/>
</dbReference>
<dbReference type="SMART" id="SM00304">
    <property type="entry name" value="HAMP"/>
    <property type="match status" value="1"/>
</dbReference>
<feature type="transmembrane region" description="Helical" evidence="14">
    <location>
        <begin position="166"/>
        <end position="185"/>
    </location>
</feature>
<dbReference type="EC" id="2.7.13.3" evidence="3"/>
<keyword evidence="9" id="KW-0418">Kinase</keyword>
<sequence>MIKKKDITLSQKVLLLIVISIVFTIIFSFFFLHFLYKELYFNSIKESIIYQGEQTASHYHYGSLSEEIIKKIHWYNVVSEYEIIVVDKLDELSTYFPYKIDYEALVNDHDRKQLEDGYYVMKDGYVKEFKRKIIGAIFPIKSETGLIGFIYIFVPLAAIQEVFQGSLPILILVGTIYFIILFLFVNRIRHSMFKPLKDIQQFSKDVSQGNYSNRLDIQNKDEVGELAQAFNSMSESLQKQEIRKSEFLSNVVHELRTPLTYISGYTAALQQELYTSPEEAKNYLMTIEKETERLKKLIHDLIELNHLEENMYSLQTEPIAIAQLLFDTLDLFKIHLTEKNLTTDLIIQEDLIINGDAQRIQQVLYNIIDNAIKYSLEYSTIHIHLTEEKTSTVVKVTNKGVSIAKEDIGQIGERFFRTDKARSRITGGTGLGLSIVKEIIRLHGGQFSISSNSHKGTTTIVIELPLL</sequence>
<evidence type="ECO:0000259" key="16">
    <source>
        <dbReference type="PROSITE" id="PS50885"/>
    </source>
</evidence>
<protein>
    <recommendedName>
        <fullName evidence="3">histidine kinase</fullName>
        <ecNumber evidence="3">2.7.13.3</ecNumber>
    </recommendedName>
</protein>
<reference evidence="17 18" key="1">
    <citation type="submission" date="2023-03" db="EMBL/GenBank/DDBJ databases">
        <title>Bacillus Genome Sequencing.</title>
        <authorList>
            <person name="Dunlap C."/>
        </authorList>
    </citation>
    <scope>NUCLEOTIDE SEQUENCE [LARGE SCALE GENOMIC DNA]</scope>
    <source>
        <strain evidence="17 18">NRS-1717</strain>
    </source>
</reference>
<feature type="domain" description="Histidine kinase" evidence="15">
    <location>
        <begin position="250"/>
        <end position="467"/>
    </location>
</feature>
<dbReference type="Pfam" id="PF00672">
    <property type="entry name" value="HAMP"/>
    <property type="match status" value="1"/>
</dbReference>
<organism evidence="17 18">
    <name type="scientific">Metabacillus fastidiosus</name>
    <dbReference type="NCBI Taxonomy" id="1458"/>
    <lineage>
        <taxon>Bacteria</taxon>
        <taxon>Bacillati</taxon>
        <taxon>Bacillota</taxon>
        <taxon>Bacilli</taxon>
        <taxon>Bacillales</taxon>
        <taxon>Bacillaceae</taxon>
        <taxon>Metabacillus</taxon>
    </lineage>
</organism>
<evidence type="ECO:0000259" key="15">
    <source>
        <dbReference type="PROSITE" id="PS50109"/>
    </source>
</evidence>
<keyword evidence="5" id="KW-0597">Phosphoprotein</keyword>
<evidence type="ECO:0000256" key="3">
    <source>
        <dbReference type="ARBA" id="ARBA00012438"/>
    </source>
</evidence>
<dbReference type="Gene3D" id="1.10.287.130">
    <property type="match status" value="1"/>
</dbReference>
<dbReference type="GeneID" id="301139304"/>
<dbReference type="InterPro" id="IPR005467">
    <property type="entry name" value="His_kinase_dom"/>
</dbReference>
<evidence type="ECO:0000313" key="18">
    <source>
        <dbReference type="Proteomes" id="UP001342826"/>
    </source>
</evidence>
<comment type="catalytic activity">
    <reaction evidence="1">
        <text>ATP + protein L-histidine = ADP + protein N-phospho-L-histidine.</text>
        <dbReference type="EC" id="2.7.13.3"/>
    </reaction>
</comment>